<feature type="transmembrane region" description="Helical" evidence="1">
    <location>
        <begin position="39"/>
        <end position="63"/>
    </location>
</feature>
<dbReference type="EMBL" id="JAEQNC010000008">
    <property type="protein sequence ID" value="MBL0373572.1"/>
    <property type="molecule type" value="Genomic_DNA"/>
</dbReference>
<comment type="caution">
    <text evidence="2">The sequence shown here is derived from an EMBL/GenBank/DDBJ whole genome shotgun (WGS) entry which is preliminary data.</text>
</comment>
<keyword evidence="1" id="KW-1133">Transmembrane helix</keyword>
<feature type="transmembrane region" description="Helical" evidence="1">
    <location>
        <begin position="217"/>
        <end position="237"/>
    </location>
</feature>
<sequence>MAYFAASLAFFVAALALMGFGFGIPFPVIDAPDTLVVVHLIAVGWLGLLFSGALLQFVPVLAATHLRLPGLAVPALVAIAAGLSLLLAGFLVLGGHLDLDPAAMFVGGILLAIGFLFLITSFAATIVSQKSFAVSGSLVLAGLFALGVTAVMGVVFAGLLSGMVEAPFLSSLLPLAVPYHAASGTLGWMTLAAIGVSYRLFAMFMLSPETKGRDRSIFVLAASALAALYLSLVVVGLDERLSAATMALAIALALVLMVLYLRDVALMLKARRRRQLELNSLAGMAALVFLGVGMALLASSTLFGDHLPLGPTAFYILGLGWLSGLGLAQLYKIVPFLTWLETYGAVMGRSQVPRVQDLVDERGAKVWFVVYYLSVCLGGAAILLGWEPAFRAASWLQCGAVIVLSVEYVRARRLAYAPSHIRLPTGTVRPYLICAKPDSKE</sequence>
<keyword evidence="3" id="KW-1185">Reference proteome</keyword>
<feature type="transmembrane region" description="Helical" evidence="1">
    <location>
        <begin position="103"/>
        <end position="126"/>
    </location>
</feature>
<dbReference type="AlphaFoldDB" id="A0A936YUZ3"/>
<feature type="transmembrane region" description="Helical" evidence="1">
    <location>
        <begin position="312"/>
        <end position="331"/>
    </location>
</feature>
<keyword evidence="1" id="KW-0812">Transmembrane</keyword>
<feature type="transmembrane region" description="Helical" evidence="1">
    <location>
        <begin position="366"/>
        <end position="386"/>
    </location>
</feature>
<evidence type="ECO:0000313" key="2">
    <source>
        <dbReference type="EMBL" id="MBL0373572.1"/>
    </source>
</evidence>
<feature type="transmembrane region" description="Helical" evidence="1">
    <location>
        <begin position="75"/>
        <end position="97"/>
    </location>
</feature>
<accession>A0A936YUZ3</accession>
<dbReference type="Proteomes" id="UP000633219">
    <property type="component" value="Unassembled WGS sequence"/>
</dbReference>
<organism evidence="2 3">
    <name type="scientific">Rhizobium setariae</name>
    <dbReference type="NCBI Taxonomy" id="2801340"/>
    <lineage>
        <taxon>Bacteria</taxon>
        <taxon>Pseudomonadati</taxon>
        <taxon>Pseudomonadota</taxon>
        <taxon>Alphaproteobacteria</taxon>
        <taxon>Hyphomicrobiales</taxon>
        <taxon>Rhizobiaceae</taxon>
        <taxon>Rhizobium/Agrobacterium group</taxon>
        <taxon>Rhizobium</taxon>
    </lineage>
</organism>
<proteinExistence type="predicted"/>
<feature type="transmembrane region" description="Helical" evidence="1">
    <location>
        <begin position="138"/>
        <end position="161"/>
    </location>
</feature>
<keyword evidence="1" id="KW-0472">Membrane</keyword>
<protein>
    <submittedName>
        <fullName evidence="2">Uncharacterized protein</fullName>
    </submittedName>
</protein>
<feature type="transmembrane region" description="Helical" evidence="1">
    <location>
        <begin position="243"/>
        <end position="261"/>
    </location>
</feature>
<feature type="transmembrane region" description="Helical" evidence="1">
    <location>
        <begin position="181"/>
        <end position="205"/>
    </location>
</feature>
<reference evidence="2" key="1">
    <citation type="submission" date="2021-01" db="EMBL/GenBank/DDBJ databases">
        <title>Rhizobium sp. strain KVB221 16S ribosomal RNA gene Genome sequencing and assembly.</title>
        <authorList>
            <person name="Kang M."/>
        </authorList>
    </citation>
    <scope>NUCLEOTIDE SEQUENCE</scope>
    <source>
        <strain evidence="2">KVB221</strain>
    </source>
</reference>
<evidence type="ECO:0000256" key="1">
    <source>
        <dbReference type="SAM" id="Phobius"/>
    </source>
</evidence>
<gene>
    <name evidence="2" type="ORF">JJB09_16215</name>
</gene>
<evidence type="ECO:0000313" key="3">
    <source>
        <dbReference type="Proteomes" id="UP000633219"/>
    </source>
</evidence>
<feature type="transmembrane region" description="Helical" evidence="1">
    <location>
        <begin position="281"/>
        <end position="300"/>
    </location>
</feature>
<name>A0A936YUZ3_9HYPH</name>
<dbReference type="RefSeq" id="WP_201660224.1">
    <property type="nucleotide sequence ID" value="NZ_JAEQNC010000008.1"/>
</dbReference>